<dbReference type="CDD" id="cd00110">
    <property type="entry name" value="LamG"/>
    <property type="match status" value="1"/>
</dbReference>
<feature type="signal peptide" evidence="1">
    <location>
        <begin position="1"/>
        <end position="27"/>
    </location>
</feature>
<protein>
    <submittedName>
        <fullName evidence="5">LAM_G_DOMAIN domain-containing protein</fullName>
    </submittedName>
</protein>
<dbReference type="STRING" id="6205.A0A0R3WMR3"/>
<dbReference type="OrthoDB" id="6268171at2759"/>
<dbReference type="EMBL" id="UYWX01000702">
    <property type="protein sequence ID" value="VDM18778.1"/>
    <property type="molecule type" value="Genomic_DNA"/>
</dbReference>
<dbReference type="InterPro" id="IPR013320">
    <property type="entry name" value="ConA-like_dom_sf"/>
</dbReference>
<accession>A0A0R3WMR3</accession>
<proteinExistence type="predicted"/>
<evidence type="ECO:0000259" key="2">
    <source>
        <dbReference type="Pfam" id="PF02210"/>
    </source>
</evidence>
<keyword evidence="4" id="KW-1185">Reference proteome</keyword>
<evidence type="ECO:0000256" key="1">
    <source>
        <dbReference type="SAM" id="SignalP"/>
    </source>
</evidence>
<reference evidence="3 4" key="2">
    <citation type="submission" date="2018-11" db="EMBL/GenBank/DDBJ databases">
        <authorList>
            <consortium name="Pathogen Informatics"/>
        </authorList>
    </citation>
    <scope>NUCLEOTIDE SEQUENCE [LARGE SCALE GENOMIC DNA]</scope>
</reference>
<gene>
    <name evidence="3" type="ORF">TTAC_LOCUS2038</name>
</gene>
<organism evidence="5">
    <name type="scientific">Hydatigena taeniaeformis</name>
    <name type="common">Feline tapeworm</name>
    <name type="synonym">Taenia taeniaeformis</name>
    <dbReference type="NCBI Taxonomy" id="6205"/>
    <lineage>
        <taxon>Eukaryota</taxon>
        <taxon>Metazoa</taxon>
        <taxon>Spiralia</taxon>
        <taxon>Lophotrochozoa</taxon>
        <taxon>Platyhelminthes</taxon>
        <taxon>Cestoda</taxon>
        <taxon>Eucestoda</taxon>
        <taxon>Cyclophyllidea</taxon>
        <taxon>Taeniidae</taxon>
        <taxon>Hydatigera</taxon>
    </lineage>
</organism>
<name>A0A0R3WMR3_HYDTA</name>
<dbReference type="Proteomes" id="UP000274429">
    <property type="component" value="Unassembled WGS sequence"/>
</dbReference>
<dbReference type="InterPro" id="IPR001791">
    <property type="entry name" value="Laminin_G"/>
</dbReference>
<feature type="chain" id="PRO_5043132907" evidence="1">
    <location>
        <begin position="28"/>
        <end position="571"/>
    </location>
</feature>
<dbReference type="SUPFAM" id="SSF49899">
    <property type="entry name" value="Concanavalin A-like lectins/glucanases"/>
    <property type="match status" value="1"/>
</dbReference>
<dbReference type="Pfam" id="PF02210">
    <property type="entry name" value="Laminin_G_2"/>
    <property type="match status" value="1"/>
</dbReference>
<dbReference type="AlphaFoldDB" id="A0A0R3WMR3"/>
<dbReference type="Gene3D" id="2.60.120.200">
    <property type="match status" value="1"/>
</dbReference>
<reference evidence="5" key="1">
    <citation type="submission" date="2017-02" db="UniProtKB">
        <authorList>
            <consortium name="WormBaseParasite"/>
        </authorList>
    </citation>
    <scope>IDENTIFICATION</scope>
</reference>
<feature type="domain" description="Laminin G" evidence="2">
    <location>
        <begin position="335"/>
        <end position="458"/>
    </location>
</feature>
<evidence type="ECO:0000313" key="5">
    <source>
        <dbReference type="WBParaSite" id="TTAC_0000205101-mRNA-1"/>
    </source>
</evidence>
<sequence>MHERRAQWSYMHLLFLLFLLLLRPSHGDYVVKEIPKPGPYLTLLDDEVDLDFGHDANANNDDVGADFLFVRLDSTYGSPFARLPPTDLSNNDTLTSQMIMPSGEMFPWYSITGLSAQPTSVETRNCPWNSSACPKNEVYLRFNFLLVEDVDRTVGERGSFNLVTVAPYLHVDYEPMSGVVRASWANYVISEALLPGGISDWTTVEVVVKPDTAEMDLVVSTQEGEQAFGRVRMFVGPLASPSSLPPAGIHVGPTNHTRRVLTAVSVVSEETTPLSRSRRDSYSYERGANVSALNFEGTNGFVRYDFRNRIKLPRSDAEVGREEVALDFVIKPGVTSGLLWFAEGAASKSFIVIKDSKLYYKYIAYDETLGAKRTLTEEIVINETLEPGKTHRLRLNRYQDVLRLSLGTQQRFKKIVSGKAPLIPENGVIYIGGSDNAAISTDGEVARNFDGSVTAAKITQEGSGITNLNMLELIRDPDWTRDVLRKGDVQYEYHMPFHPSPRFRLHDSSILMPTASTRGHAGITLHTAPMPVTFMGTQSSVVRFDTWDFSVFHSFEIEFRTFEPNGVLFFV</sequence>
<dbReference type="WBParaSite" id="TTAC_0000205101-mRNA-1">
    <property type="protein sequence ID" value="TTAC_0000205101-mRNA-1"/>
    <property type="gene ID" value="TTAC_0000205101"/>
</dbReference>
<keyword evidence="1" id="KW-0732">Signal</keyword>
<evidence type="ECO:0000313" key="3">
    <source>
        <dbReference type="EMBL" id="VDM18778.1"/>
    </source>
</evidence>
<evidence type="ECO:0000313" key="4">
    <source>
        <dbReference type="Proteomes" id="UP000274429"/>
    </source>
</evidence>